<dbReference type="SMART" id="SM00320">
    <property type="entry name" value="WD40"/>
    <property type="match status" value="4"/>
</dbReference>
<name>A0A179UBN3_BLAGS</name>
<feature type="compositionally biased region" description="Low complexity" evidence="1">
    <location>
        <begin position="483"/>
        <end position="493"/>
    </location>
</feature>
<dbReference type="KEGG" id="bgh:BDBG_01823"/>
<accession>A0A179UBN3</accession>
<dbReference type="SUPFAM" id="SSF50978">
    <property type="entry name" value="WD40 repeat-like"/>
    <property type="match status" value="1"/>
</dbReference>
<feature type="compositionally biased region" description="Acidic residues" evidence="1">
    <location>
        <begin position="528"/>
        <end position="537"/>
    </location>
</feature>
<sequence>MAKRKRDEAGQRQEAARKTMKADSDADADADSSVNTNSQKQDPASHQRTQTPGAVTIQIITGSYERVLHGITATVSNPSADDESAQTVQFVDNFLFQAHASAIKCLALGPLPEQKQQTSSQPDGPQKVVLASGGTDERVNLYTLSASPPSASDSAKFPTIPTLAGNKILENPKNRELGSLLHHSSAITALYFPSRSKLLSAAEDNTIAVTRTRDWSVVSTIKAPRPKVQGRPSGDTAPPGGAPAGVNDFAVHPSMKLMLTVGRGEKCMRLWNLVTGKKAGVLNFDRKILESVLEGKYSSGEGRRISWDSEGEEFTVAFERGAVVFGIDSVPTRVLLPSPRTKFHQMKYIDVGMSSGNKRELLALSTEDGRILFYSTKTNAQPPSTAESNKDATKPSLPAAQLIAQLGGKDHGQASRIKDFEALPIKAQGWNNDKTFLMVTSSSDGAVKLWMLNETEFPAALEDGSSGKKKAKSDSRSQKNGISSTSDSAGASASSAAAQVGKLLGTYESSNRITCMKAFVMLAPVAGELDESDISESDEGRGEGNEEDSSGSENED</sequence>
<dbReference type="Gene3D" id="2.130.10.10">
    <property type="entry name" value="YVTN repeat-like/Quinoprotein amine dehydrogenase"/>
    <property type="match status" value="1"/>
</dbReference>
<dbReference type="Pfam" id="PF00400">
    <property type="entry name" value="WD40"/>
    <property type="match status" value="1"/>
</dbReference>
<feature type="compositionally biased region" description="Basic and acidic residues" evidence="1">
    <location>
        <begin position="1"/>
        <end position="24"/>
    </location>
</feature>
<dbReference type="InterPro" id="IPR015943">
    <property type="entry name" value="WD40/YVTN_repeat-like_dom_sf"/>
</dbReference>
<reference evidence="3" key="1">
    <citation type="journal article" date="2015" name="PLoS Genet.">
        <title>The dynamic genome and transcriptome of the human fungal pathogen Blastomyces and close relative Emmonsia.</title>
        <authorList>
            <person name="Munoz J.F."/>
            <person name="Gauthier G.M."/>
            <person name="Desjardins C.A."/>
            <person name="Gallo J.E."/>
            <person name="Holder J."/>
            <person name="Sullivan T.D."/>
            <person name="Marty A.J."/>
            <person name="Carmen J.C."/>
            <person name="Chen Z."/>
            <person name="Ding L."/>
            <person name="Gujja S."/>
            <person name="Magrini V."/>
            <person name="Misas E."/>
            <person name="Mitreva M."/>
            <person name="Priest M."/>
            <person name="Saif S."/>
            <person name="Whiston E.A."/>
            <person name="Young S."/>
            <person name="Zeng Q."/>
            <person name="Goldman W.E."/>
            <person name="Mardis E.R."/>
            <person name="Taylor J.W."/>
            <person name="McEwen J.G."/>
            <person name="Clay O.K."/>
            <person name="Klein B.S."/>
            <person name="Cuomo C.A."/>
        </authorList>
    </citation>
    <scope>NUCLEOTIDE SEQUENCE [LARGE SCALE GENOMIC DNA]</scope>
    <source>
        <strain evidence="3">SLH14081</strain>
    </source>
</reference>
<dbReference type="GeneID" id="8510364"/>
<dbReference type="EMBL" id="GG657450">
    <property type="protein sequence ID" value="OAT05426.1"/>
    <property type="molecule type" value="Genomic_DNA"/>
</dbReference>
<dbReference type="AlphaFoldDB" id="A0A179UBN3"/>
<dbReference type="OrthoDB" id="308449at2759"/>
<proteinExistence type="predicted"/>
<dbReference type="InterPro" id="IPR051959">
    <property type="entry name" value="PAK1-Kinase_Regulator"/>
</dbReference>
<feature type="region of interest" description="Disordered" evidence="1">
    <location>
        <begin position="224"/>
        <end position="246"/>
    </location>
</feature>
<evidence type="ECO:0000256" key="1">
    <source>
        <dbReference type="SAM" id="MobiDB-lite"/>
    </source>
</evidence>
<evidence type="ECO:0000313" key="2">
    <source>
        <dbReference type="EMBL" id="OAT05426.1"/>
    </source>
</evidence>
<feature type="region of interest" description="Disordered" evidence="1">
    <location>
        <begin position="461"/>
        <end position="493"/>
    </location>
</feature>
<gene>
    <name evidence="2" type="ORF">BDBG_01823</name>
</gene>
<protein>
    <submittedName>
        <fullName evidence="2">60S ribosome biogenesis protein Mak11</fullName>
    </submittedName>
</protein>
<keyword evidence="3" id="KW-1185">Reference proteome</keyword>
<feature type="region of interest" description="Disordered" evidence="1">
    <location>
        <begin position="1"/>
        <end position="53"/>
    </location>
</feature>
<dbReference type="InterPro" id="IPR036322">
    <property type="entry name" value="WD40_repeat_dom_sf"/>
</dbReference>
<feature type="compositionally biased region" description="Acidic residues" evidence="1">
    <location>
        <begin position="545"/>
        <end position="556"/>
    </location>
</feature>
<dbReference type="VEuPathDB" id="FungiDB:BDBG_01823"/>
<dbReference type="Proteomes" id="UP000002038">
    <property type="component" value="Unassembled WGS sequence"/>
</dbReference>
<organism evidence="2 3">
    <name type="scientific">Blastomyces gilchristii (strain SLH14081)</name>
    <name type="common">Blastomyces dermatitidis</name>
    <dbReference type="NCBI Taxonomy" id="559298"/>
    <lineage>
        <taxon>Eukaryota</taxon>
        <taxon>Fungi</taxon>
        <taxon>Dikarya</taxon>
        <taxon>Ascomycota</taxon>
        <taxon>Pezizomycotina</taxon>
        <taxon>Eurotiomycetes</taxon>
        <taxon>Eurotiomycetidae</taxon>
        <taxon>Onygenales</taxon>
        <taxon>Ajellomycetaceae</taxon>
        <taxon>Blastomyces</taxon>
    </lineage>
</organism>
<dbReference type="InterPro" id="IPR001680">
    <property type="entry name" value="WD40_rpt"/>
</dbReference>
<dbReference type="STRING" id="559298.A0A179UBN3"/>
<feature type="compositionally biased region" description="Polar residues" evidence="1">
    <location>
        <begin position="34"/>
        <end position="53"/>
    </location>
</feature>
<evidence type="ECO:0000313" key="3">
    <source>
        <dbReference type="Proteomes" id="UP000002038"/>
    </source>
</evidence>
<feature type="region of interest" description="Disordered" evidence="1">
    <location>
        <begin position="528"/>
        <end position="556"/>
    </location>
</feature>
<dbReference type="RefSeq" id="XP_002627152.1">
    <property type="nucleotide sequence ID" value="XM_002627106.2"/>
</dbReference>
<dbReference type="PANTHER" id="PTHR44675:SF1">
    <property type="entry name" value="P21-ACTIVATED PROTEIN KINASE-INTERACTING PROTEIN 1"/>
    <property type="match status" value="1"/>
</dbReference>
<dbReference type="PANTHER" id="PTHR44675">
    <property type="entry name" value="PAK1 INTERACTING PROTEIN 1"/>
    <property type="match status" value="1"/>
</dbReference>